<dbReference type="PROSITE" id="PS50949">
    <property type="entry name" value="HTH_GNTR"/>
    <property type="match status" value="1"/>
</dbReference>
<dbReference type="InterPro" id="IPR028978">
    <property type="entry name" value="Chorismate_lyase_/UTRA_dom_sf"/>
</dbReference>
<dbReference type="PANTHER" id="PTHR44846">
    <property type="entry name" value="MANNOSYL-D-GLYCERATE TRANSPORT/METABOLISM SYSTEM REPRESSOR MNGR-RELATED"/>
    <property type="match status" value="1"/>
</dbReference>
<dbReference type="GO" id="GO:0003677">
    <property type="term" value="F:DNA binding"/>
    <property type="evidence" value="ECO:0007669"/>
    <property type="project" value="UniProtKB-KW"/>
</dbReference>
<evidence type="ECO:0000256" key="1">
    <source>
        <dbReference type="ARBA" id="ARBA00023015"/>
    </source>
</evidence>
<dbReference type="SUPFAM" id="SSF64288">
    <property type="entry name" value="Chorismate lyase-like"/>
    <property type="match status" value="1"/>
</dbReference>
<reference evidence="6 7" key="1">
    <citation type="submission" date="2019-09" db="EMBL/GenBank/DDBJ databases">
        <title>Draft genome sequences of 48 bacterial type strains from the CCUG.</title>
        <authorList>
            <person name="Tunovic T."/>
            <person name="Pineiro-Iglesias B."/>
            <person name="Unosson C."/>
            <person name="Inganas E."/>
            <person name="Ohlen M."/>
            <person name="Cardew S."/>
            <person name="Jensie-Markopoulos S."/>
            <person name="Salva-Serra F."/>
            <person name="Jaen-Luchoro D."/>
            <person name="Karlsson R."/>
            <person name="Svensson-Stadler L."/>
            <person name="Chun J."/>
            <person name="Moore E."/>
        </authorList>
    </citation>
    <scope>NUCLEOTIDE SEQUENCE [LARGE SCALE GENOMIC DNA]</scope>
    <source>
        <strain evidence="6 7">CCUG 65686</strain>
    </source>
</reference>
<dbReference type="RefSeq" id="WP_081069861.1">
    <property type="nucleotide sequence ID" value="NZ_CABVPM010000005.1"/>
</dbReference>
<dbReference type="Gene3D" id="1.10.10.10">
    <property type="entry name" value="Winged helix-like DNA-binding domain superfamily/Winged helix DNA-binding domain"/>
    <property type="match status" value="1"/>
</dbReference>
<dbReference type="Gene3D" id="3.40.1410.10">
    <property type="entry name" value="Chorismate lyase-like"/>
    <property type="match status" value="1"/>
</dbReference>
<proteinExistence type="predicted"/>
<feature type="region of interest" description="Disordered" evidence="4">
    <location>
        <begin position="1"/>
        <end position="20"/>
    </location>
</feature>
<organism evidence="6 7">
    <name type="scientific">Burkholderia stagnalis</name>
    <dbReference type="NCBI Taxonomy" id="1503054"/>
    <lineage>
        <taxon>Bacteria</taxon>
        <taxon>Pseudomonadati</taxon>
        <taxon>Pseudomonadota</taxon>
        <taxon>Betaproteobacteria</taxon>
        <taxon>Burkholderiales</taxon>
        <taxon>Burkholderiaceae</taxon>
        <taxon>Burkholderia</taxon>
        <taxon>Burkholderia cepacia complex</taxon>
    </lineage>
</organism>
<dbReference type="InterPro" id="IPR036388">
    <property type="entry name" value="WH-like_DNA-bd_sf"/>
</dbReference>
<dbReference type="SUPFAM" id="SSF46785">
    <property type="entry name" value="Winged helix' DNA-binding domain"/>
    <property type="match status" value="1"/>
</dbReference>
<dbReference type="Pfam" id="PF00392">
    <property type="entry name" value="GntR"/>
    <property type="match status" value="1"/>
</dbReference>
<accession>A0A6L3N340</accession>
<dbReference type="Proteomes" id="UP000473470">
    <property type="component" value="Unassembled WGS sequence"/>
</dbReference>
<evidence type="ECO:0000256" key="3">
    <source>
        <dbReference type="ARBA" id="ARBA00023163"/>
    </source>
</evidence>
<feature type="domain" description="HTH gntR-type" evidence="5">
    <location>
        <begin position="43"/>
        <end position="111"/>
    </location>
</feature>
<dbReference type="SMART" id="SM00866">
    <property type="entry name" value="UTRA"/>
    <property type="match status" value="1"/>
</dbReference>
<keyword evidence="2" id="KW-0238">DNA-binding</keyword>
<evidence type="ECO:0000256" key="2">
    <source>
        <dbReference type="ARBA" id="ARBA00023125"/>
    </source>
</evidence>
<dbReference type="SMART" id="SM00345">
    <property type="entry name" value="HTH_GNTR"/>
    <property type="match status" value="1"/>
</dbReference>
<keyword evidence="3" id="KW-0804">Transcription</keyword>
<evidence type="ECO:0000259" key="5">
    <source>
        <dbReference type="PROSITE" id="PS50949"/>
    </source>
</evidence>
<dbReference type="PRINTS" id="PR00035">
    <property type="entry name" value="HTHGNTR"/>
</dbReference>
<dbReference type="GO" id="GO:0045892">
    <property type="term" value="P:negative regulation of DNA-templated transcription"/>
    <property type="evidence" value="ECO:0007669"/>
    <property type="project" value="TreeGrafter"/>
</dbReference>
<gene>
    <name evidence="6" type="ORF">F7R25_06910</name>
</gene>
<name>A0A6L3N340_9BURK</name>
<dbReference type="InterPro" id="IPR011663">
    <property type="entry name" value="UTRA"/>
</dbReference>
<dbReference type="AlphaFoldDB" id="A0A6L3N340"/>
<sequence>MKPSNPTPRGRPRARPTERADLFDAAQVAALRAPVDGGESGDSSISMRLARLLRTAIVDGKLKTGEGLPPERELAERFQVSRDTVRRAIDKLTRQGLIESRRGAGTFVAARVEQQLSLITSFSDDMQRRGLKPGSQWLRRELDRPSPDELLALGLGPDARVIRLERVRTADAVPMAIERATLPADLLRDTVDFGESLYRALQDADVRPVRAIQRLRAELASARDAELLGINAGDPVLSIERRSFSSEGCPLELTCSLYRGDRYDYVAVLDHD</sequence>
<dbReference type="InterPro" id="IPR000524">
    <property type="entry name" value="Tscrpt_reg_HTH_GntR"/>
</dbReference>
<evidence type="ECO:0000313" key="7">
    <source>
        <dbReference type="Proteomes" id="UP000473470"/>
    </source>
</evidence>
<dbReference type="GO" id="GO:0003700">
    <property type="term" value="F:DNA-binding transcription factor activity"/>
    <property type="evidence" value="ECO:0007669"/>
    <property type="project" value="InterPro"/>
</dbReference>
<protein>
    <submittedName>
        <fullName evidence="6">GntR family transcriptional regulator</fullName>
    </submittedName>
</protein>
<dbReference type="CDD" id="cd07377">
    <property type="entry name" value="WHTH_GntR"/>
    <property type="match status" value="1"/>
</dbReference>
<dbReference type="Pfam" id="PF07702">
    <property type="entry name" value="UTRA"/>
    <property type="match status" value="1"/>
</dbReference>
<evidence type="ECO:0000256" key="4">
    <source>
        <dbReference type="SAM" id="MobiDB-lite"/>
    </source>
</evidence>
<dbReference type="EMBL" id="VZOK01000008">
    <property type="protein sequence ID" value="KAB0639686.1"/>
    <property type="molecule type" value="Genomic_DNA"/>
</dbReference>
<dbReference type="PANTHER" id="PTHR44846:SF1">
    <property type="entry name" value="MANNOSYL-D-GLYCERATE TRANSPORT_METABOLISM SYSTEM REPRESSOR MNGR-RELATED"/>
    <property type="match status" value="1"/>
</dbReference>
<keyword evidence="1" id="KW-0805">Transcription regulation</keyword>
<evidence type="ECO:0000313" key="6">
    <source>
        <dbReference type="EMBL" id="KAB0639686.1"/>
    </source>
</evidence>
<comment type="caution">
    <text evidence="6">The sequence shown here is derived from an EMBL/GenBank/DDBJ whole genome shotgun (WGS) entry which is preliminary data.</text>
</comment>
<dbReference type="InterPro" id="IPR050679">
    <property type="entry name" value="Bact_HTH_transcr_reg"/>
</dbReference>
<dbReference type="InterPro" id="IPR036390">
    <property type="entry name" value="WH_DNA-bd_sf"/>
</dbReference>